<dbReference type="EMBL" id="JBHSDI010000013">
    <property type="protein sequence ID" value="MFC4259456.1"/>
    <property type="molecule type" value="Genomic_DNA"/>
</dbReference>
<evidence type="ECO:0000313" key="3">
    <source>
        <dbReference type="Proteomes" id="UP001595798"/>
    </source>
</evidence>
<gene>
    <name evidence="2" type="ORF">ACFOZ5_10490</name>
</gene>
<dbReference type="Pfam" id="PF18598">
    <property type="entry name" value="TetR_C_36"/>
    <property type="match status" value="1"/>
</dbReference>
<keyword evidence="3" id="KW-1185">Reference proteome</keyword>
<protein>
    <submittedName>
        <fullName evidence="2">QsdR family transcriptional regulator</fullName>
    </submittedName>
</protein>
<reference evidence="3" key="1">
    <citation type="journal article" date="2019" name="Int. J. Syst. Evol. Microbiol.">
        <title>The Global Catalogue of Microorganisms (GCM) 10K type strain sequencing project: providing services to taxonomists for standard genome sequencing and annotation.</title>
        <authorList>
            <consortium name="The Broad Institute Genomics Platform"/>
            <consortium name="The Broad Institute Genome Sequencing Center for Infectious Disease"/>
            <person name="Wu L."/>
            <person name="Ma J."/>
        </authorList>
    </citation>
    <scope>NUCLEOTIDE SEQUENCE [LARGE SCALE GENOMIC DNA]</scope>
    <source>
        <strain evidence="3">CECT 7297</strain>
    </source>
</reference>
<proteinExistence type="predicted"/>
<sequence length="161" mass="18383">MSALASELGINRATLFRWVGNKDLFTGEVIWSFYTESLEKIRDEATFEGASYLVFVCEQLVSRMMKSRPLHHFISQDPEYAIRILASKDSVVQARSINAIEELMTEQEKKGTWQPPLPIKDLAYLTVRIAESFLYGEVISDQEPGISHIGKAFRLILADRR</sequence>
<accession>A0ABV8QH12</accession>
<organism evidence="2 3">
    <name type="scientific">Marinobacter lacisalsi</name>
    <dbReference type="NCBI Taxonomy" id="475979"/>
    <lineage>
        <taxon>Bacteria</taxon>
        <taxon>Pseudomonadati</taxon>
        <taxon>Pseudomonadota</taxon>
        <taxon>Gammaproteobacteria</taxon>
        <taxon>Pseudomonadales</taxon>
        <taxon>Marinobacteraceae</taxon>
        <taxon>Marinobacter</taxon>
    </lineage>
</organism>
<dbReference type="InterPro" id="IPR041485">
    <property type="entry name" value="TetR_C_36"/>
</dbReference>
<evidence type="ECO:0000259" key="1">
    <source>
        <dbReference type="Pfam" id="PF18598"/>
    </source>
</evidence>
<comment type="caution">
    <text evidence="2">The sequence shown here is derived from an EMBL/GenBank/DDBJ whole genome shotgun (WGS) entry which is preliminary data.</text>
</comment>
<dbReference type="Gene3D" id="1.10.357.10">
    <property type="entry name" value="Tetracycline Repressor, domain 2"/>
    <property type="match status" value="1"/>
</dbReference>
<dbReference type="Proteomes" id="UP001595798">
    <property type="component" value="Unassembled WGS sequence"/>
</dbReference>
<feature type="domain" description="QsdR TetR regulatory C-terminal" evidence="1">
    <location>
        <begin position="48"/>
        <end position="157"/>
    </location>
</feature>
<dbReference type="RefSeq" id="WP_379887021.1">
    <property type="nucleotide sequence ID" value="NZ_JBHSDI010000013.1"/>
</dbReference>
<evidence type="ECO:0000313" key="2">
    <source>
        <dbReference type="EMBL" id="MFC4259456.1"/>
    </source>
</evidence>
<name>A0ABV8QH12_9GAMM</name>